<accession>A0A6J0DCV8</accession>
<keyword evidence="15" id="KW-1185">Reference proteome</keyword>
<keyword evidence="5 11" id="KW-1133">Transmembrane helix</keyword>
<feature type="signal peptide" evidence="12">
    <location>
        <begin position="1"/>
        <end position="18"/>
    </location>
</feature>
<evidence type="ECO:0000256" key="9">
    <source>
        <dbReference type="ARBA" id="ARBA00023319"/>
    </source>
</evidence>
<evidence type="ECO:0000256" key="2">
    <source>
        <dbReference type="ARBA" id="ARBA00022692"/>
    </source>
</evidence>
<sequence length="412" mass="44272">MRPLVLLWSCLVLPGYEALKGPKEVSGFEGDKVSLRCTYEKTVRGHRKYWCRQGGIMVSRCTDIVYTSQNQEVAQGRMSIRDNPRELSMTVTMRDLTLKDAGKYWCGIDRLGFDESFEVSLIVFPGKRGRPVPTGICCPPSPNPSFQPLPATRSPQPKAKAWQTRLPEPTFPGLQPTVVTAQQGKTGVEAPGFTEAALARPAGTSQVLPGTSPYAGSPPHTASPAWPAGTSPPPGTSPYPGTSPHTATSPHAGSSRPAIWLPPTTPKDSKAITRSVSKSSVSIPMVRMLASVWVLLSLVLAAALIAFGSHMLRGRKKAWLATETQRNEKVYPPASPPGNNWVPEDTMINLAAPPECLSQPKASAAPSMETQHLSQTTEEEAAPSPDAKEDVTAASPLQMSAEELAFSEFIPV</sequence>
<evidence type="ECO:0000256" key="8">
    <source>
        <dbReference type="ARBA" id="ARBA00023170"/>
    </source>
</evidence>
<evidence type="ECO:0000256" key="6">
    <source>
        <dbReference type="ARBA" id="ARBA00023136"/>
    </source>
</evidence>
<dbReference type="AlphaFoldDB" id="A0A6J0DCV8"/>
<evidence type="ECO:0000256" key="3">
    <source>
        <dbReference type="ARBA" id="ARBA00022729"/>
    </source>
</evidence>
<dbReference type="GO" id="GO:0016323">
    <property type="term" value="C:basolateral plasma membrane"/>
    <property type="evidence" value="ECO:0007669"/>
    <property type="project" value="Ensembl"/>
</dbReference>
<dbReference type="Ensembl" id="ENSPEMT00000020889.2">
    <property type="protein sequence ID" value="ENSPEMP00000016577.1"/>
    <property type="gene ID" value="ENSPEMG00000015765.2"/>
</dbReference>
<keyword evidence="6 11" id="KW-0472">Membrane</keyword>
<name>A0A6J0DCV8_PERMB</name>
<feature type="region of interest" description="Disordered" evidence="10">
    <location>
        <begin position="358"/>
        <end position="398"/>
    </location>
</feature>
<keyword evidence="3 12" id="KW-0732">Signal</keyword>
<dbReference type="PANTHER" id="PTHR11860:SF62">
    <property type="entry name" value="CMRF35-LIKE MOLECULE 9"/>
    <property type="match status" value="1"/>
</dbReference>
<dbReference type="FunFam" id="2.60.40.10:FF:000370">
    <property type="entry name" value="CMRF35-like molecule 1"/>
    <property type="match status" value="1"/>
</dbReference>
<organism evidence="14 15">
    <name type="scientific">Peromyscus maniculatus bairdii</name>
    <name type="common">Prairie deer mouse</name>
    <dbReference type="NCBI Taxonomy" id="230844"/>
    <lineage>
        <taxon>Eukaryota</taxon>
        <taxon>Metazoa</taxon>
        <taxon>Chordata</taxon>
        <taxon>Craniata</taxon>
        <taxon>Vertebrata</taxon>
        <taxon>Euteleostomi</taxon>
        <taxon>Mammalia</taxon>
        <taxon>Eutheria</taxon>
        <taxon>Euarchontoglires</taxon>
        <taxon>Glires</taxon>
        <taxon>Rodentia</taxon>
        <taxon>Myomorpha</taxon>
        <taxon>Muroidea</taxon>
        <taxon>Cricetidae</taxon>
        <taxon>Neotominae</taxon>
        <taxon>Peromyscus</taxon>
    </lineage>
</organism>
<evidence type="ECO:0000256" key="1">
    <source>
        <dbReference type="ARBA" id="ARBA00004251"/>
    </source>
</evidence>
<gene>
    <name evidence="14" type="primary">Cd300lg</name>
</gene>
<evidence type="ECO:0000259" key="13">
    <source>
        <dbReference type="PROSITE" id="PS50835"/>
    </source>
</evidence>
<dbReference type="PROSITE" id="PS50835">
    <property type="entry name" value="IG_LIKE"/>
    <property type="match status" value="1"/>
</dbReference>
<dbReference type="GO" id="GO:0002414">
    <property type="term" value="P:immunoglobulin transcytosis in epithelial cells"/>
    <property type="evidence" value="ECO:0007669"/>
    <property type="project" value="Ensembl"/>
</dbReference>
<keyword evidence="7" id="KW-1015">Disulfide bond</keyword>
<dbReference type="OrthoDB" id="8920197at2759"/>
<feature type="region of interest" description="Disordered" evidence="10">
    <location>
        <begin position="204"/>
        <end position="277"/>
    </location>
</feature>
<dbReference type="CTD" id="146894"/>
<dbReference type="SUPFAM" id="SSF48726">
    <property type="entry name" value="Immunoglobulin"/>
    <property type="match status" value="1"/>
</dbReference>
<comment type="subcellular location">
    <subcellularLocation>
        <location evidence="1">Cell membrane</location>
        <topology evidence="1">Single-pass type I membrane protein</topology>
    </subcellularLocation>
</comment>
<evidence type="ECO:0000256" key="10">
    <source>
        <dbReference type="SAM" id="MobiDB-lite"/>
    </source>
</evidence>
<evidence type="ECO:0000256" key="11">
    <source>
        <dbReference type="SAM" id="Phobius"/>
    </source>
</evidence>
<evidence type="ECO:0000256" key="4">
    <source>
        <dbReference type="ARBA" id="ARBA00022859"/>
    </source>
</evidence>
<dbReference type="InterPro" id="IPR013783">
    <property type="entry name" value="Ig-like_fold"/>
</dbReference>
<keyword evidence="8" id="KW-0675">Receptor</keyword>
<dbReference type="InterPro" id="IPR036179">
    <property type="entry name" value="Ig-like_dom_sf"/>
</dbReference>
<reference evidence="14" key="3">
    <citation type="submission" date="2025-09" db="UniProtKB">
        <authorList>
            <consortium name="Ensembl"/>
        </authorList>
    </citation>
    <scope>IDENTIFICATION</scope>
</reference>
<dbReference type="Proteomes" id="UP000694547">
    <property type="component" value="Chromosome 8"/>
</dbReference>
<dbReference type="SMART" id="SM00409">
    <property type="entry name" value="IG"/>
    <property type="match status" value="1"/>
</dbReference>
<dbReference type="GO" id="GO:0016324">
    <property type="term" value="C:apical plasma membrane"/>
    <property type="evidence" value="ECO:0007669"/>
    <property type="project" value="Ensembl"/>
</dbReference>
<feature type="chain" id="PRO_5044637061" evidence="12">
    <location>
        <begin position="19"/>
        <end position="412"/>
    </location>
</feature>
<feature type="transmembrane region" description="Helical" evidence="11">
    <location>
        <begin position="285"/>
        <end position="307"/>
    </location>
</feature>
<keyword evidence="2 11" id="KW-0812">Transmembrane</keyword>
<dbReference type="CDD" id="cd05716">
    <property type="entry name" value="IgV_pIgR_like"/>
    <property type="match status" value="1"/>
</dbReference>
<protein>
    <submittedName>
        <fullName evidence="14">CD300 molecule like family member G</fullName>
    </submittedName>
</protein>
<proteinExistence type="predicted"/>
<dbReference type="GeneTree" id="ENSGT00940000162429"/>
<evidence type="ECO:0000256" key="7">
    <source>
        <dbReference type="ARBA" id="ARBA00023157"/>
    </source>
</evidence>
<keyword evidence="9" id="KW-0393">Immunoglobulin domain</keyword>
<reference evidence="14 15" key="1">
    <citation type="submission" date="2018-10" db="EMBL/GenBank/DDBJ databases">
        <title>Improved assembly of the deer mouse Peromyscus maniculatus genome.</title>
        <authorList>
            <person name="Lassance J.-M."/>
            <person name="Hoekstra H.E."/>
        </authorList>
    </citation>
    <scope>NUCLEOTIDE SEQUENCE [LARGE SCALE GENOMIC DNA]</scope>
</reference>
<dbReference type="Gene3D" id="2.60.40.10">
    <property type="entry name" value="Immunoglobulins"/>
    <property type="match status" value="1"/>
</dbReference>
<evidence type="ECO:0000256" key="5">
    <source>
        <dbReference type="ARBA" id="ARBA00022989"/>
    </source>
</evidence>
<dbReference type="GeneID" id="102903455"/>
<dbReference type="InterPro" id="IPR007110">
    <property type="entry name" value="Ig-like_dom"/>
</dbReference>
<dbReference type="GO" id="GO:0001791">
    <property type="term" value="F:IgM binding"/>
    <property type="evidence" value="ECO:0007669"/>
    <property type="project" value="Ensembl"/>
</dbReference>
<dbReference type="InterPro" id="IPR050671">
    <property type="entry name" value="CD300_family_receptors"/>
</dbReference>
<dbReference type="GO" id="GO:0004888">
    <property type="term" value="F:transmembrane signaling receptor activity"/>
    <property type="evidence" value="ECO:0007669"/>
    <property type="project" value="TreeGrafter"/>
</dbReference>
<keyword evidence="4" id="KW-0391">Immunity</keyword>
<dbReference type="RefSeq" id="XP_015851157.1">
    <property type="nucleotide sequence ID" value="XM_015995671.3"/>
</dbReference>
<dbReference type="Pfam" id="PF07686">
    <property type="entry name" value="V-set"/>
    <property type="match status" value="1"/>
</dbReference>
<reference evidence="14" key="2">
    <citation type="submission" date="2025-08" db="UniProtKB">
        <authorList>
            <consortium name="Ensembl"/>
        </authorList>
    </citation>
    <scope>IDENTIFICATION</scope>
</reference>
<dbReference type="GO" id="GO:0002376">
    <property type="term" value="P:immune system process"/>
    <property type="evidence" value="ECO:0007669"/>
    <property type="project" value="UniProtKB-KW"/>
</dbReference>
<evidence type="ECO:0000313" key="15">
    <source>
        <dbReference type="Proteomes" id="UP000694547"/>
    </source>
</evidence>
<dbReference type="InterPro" id="IPR003599">
    <property type="entry name" value="Ig_sub"/>
</dbReference>
<dbReference type="PANTHER" id="PTHR11860">
    <property type="entry name" value="POLYMERIC-IMMUNOGLOBULIN RECEPTOR"/>
    <property type="match status" value="1"/>
</dbReference>
<evidence type="ECO:0000256" key="12">
    <source>
        <dbReference type="SAM" id="SignalP"/>
    </source>
</evidence>
<evidence type="ECO:0000313" key="14">
    <source>
        <dbReference type="Ensembl" id="ENSPEMP00000016577.1"/>
    </source>
</evidence>
<feature type="domain" description="Ig-like" evidence="13">
    <location>
        <begin position="14"/>
        <end position="120"/>
    </location>
</feature>
<dbReference type="InterPro" id="IPR013106">
    <property type="entry name" value="Ig_V-set"/>
</dbReference>